<proteinExistence type="predicted"/>
<accession>E4XHY5</accession>
<evidence type="ECO:0000256" key="1">
    <source>
        <dbReference type="SAM" id="MobiDB-lite"/>
    </source>
</evidence>
<feature type="compositionally biased region" description="Acidic residues" evidence="1">
    <location>
        <begin position="666"/>
        <end position="681"/>
    </location>
</feature>
<feature type="compositionally biased region" description="Basic and acidic residues" evidence="1">
    <location>
        <begin position="649"/>
        <end position="665"/>
    </location>
</feature>
<feature type="region of interest" description="Disordered" evidence="1">
    <location>
        <begin position="1"/>
        <end position="48"/>
    </location>
</feature>
<evidence type="ECO:0000313" key="3">
    <source>
        <dbReference type="Proteomes" id="UP000001307"/>
    </source>
</evidence>
<gene>
    <name evidence="2" type="ORF">GSOID_T00011135001</name>
</gene>
<dbReference type="InParanoid" id="E4XHY5"/>
<dbReference type="Proteomes" id="UP000001307">
    <property type="component" value="Unassembled WGS sequence"/>
</dbReference>
<dbReference type="EMBL" id="FN653053">
    <property type="protein sequence ID" value="CBY10201.1"/>
    <property type="molecule type" value="Genomic_DNA"/>
</dbReference>
<reference evidence="2" key="1">
    <citation type="journal article" date="2010" name="Science">
        <title>Plasticity of animal genome architecture unmasked by rapid evolution of a pelagic tunicate.</title>
        <authorList>
            <person name="Denoeud F."/>
            <person name="Henriet S."/>
            <person name="Mungpakdee S."/>
            <person name="Aury J.M."/>
            <person name="Da Silva C."/>
            <person name="Brinkmann H."/>
            <person name="Mikhaleva J."/>
            <person name="Olsen L.C."/>
            <person name="Jubin C."/>
            <person name="Canestro C."/>
            <person name="Bouquet J.M."/>
            <person name="Danks G."/>
            <person name="Poulain J."/>
            <person name="Campsteijn C."/>
            <person name="Adamski M."/>
            <person name="Cross I."/>
            <person name="Yadetie F."/>
            <person name="Muffato M."/>
            <person name="Louis A."/>
            <person name="Butcher S."/>
            <person name="Tsagkogeorga G."/>
            <person name="Konrad A."/>
            <person name="Singh S."/>
            <person name="Jensen M.F."/>
            <person name="Cong E.H."/>
            <person name="Eikeseth-Otteraa H."/>
            <person name="Noel B."/>
            <person name="Anthouard V."/>
            <person name="Porcel B.M."/>
            <person name="Kachouri-Lafond R."/>
            <person name="Nishino A."/>
            <person name="Ugolini M."/>
            <person name="Chourrout P."/>
            <person name="Nishida H."/>
            <person name="Aasland R."/>
            <person name="Huzurbazar S."/>
            <person name="Westhof E."/>
            <person name="Delsuc F."/>
            <person name="Lehrach H."/>
            <person name="Reinhardt R."/>
            <person name="Weissenbach J."/>
            <person name="Roy S.W."/>
            <person name="Artiguenave F."/>
            <person name="Postlethwait J.H."/>
            <person name="Manak J.R."/>
            <person name="Thompson E.M."/>
            <person name="Jaillon O."/>
            <person name="Du Pasquier L."/>
            <person name="Boudinot P."/>
            <person name="Liberles D.A."/>
            <person name="Volff J.N."/>
            <person name="Philippe H."/>
            <person name="Lenhard B."/>
            <person name="Roest Crollius H."/>
            <person name="Wincker P."/>
            <person name="Chourrout D."/>
        </authorList>
    </citation>
    <scope>NUCLEOTIDE SEQUENCE [LARGE SCALE GENOMIC DNA]</scope>
</reference>
<dbReference type="AlphaFoldDB" id="E4XHY5"/>
<sequence>MDKNEEQNSNYNDFRRNRKIGWSMEKGNSKRELYGNYSGPPREPRDPNAFEAHYDAYSSRRRNDDLFPRNVQIRDSVVRGKLEINKEISLKTLPGRGARGRSGSRGRGRGNLHAAMNNPRQDWNTAQGILLNEEDGFHEEEPMCPRDPNEFANRKAYHVGGPGEDNKDVGGQYNLESTPSYKEERHTFDYYYWEPPSQENGWVGKDEAKWGVIMKAQYTAVLMKGVFCKIKTIRQTPLYDEDNVTFTYYQWHANPIGDCLFAKDVPITRNYAQVKDFDIFWAKTVDGQNGLFDRLYARGREKLILDDGWTPPPWRGKVWNNHAYTYCSGHALVSTLNRLGIMIQKKKKDGECIEMEFVIYSNTEDGKGKYKLQNTKTSTEPIRESDIIVGVRFRDSWAYMIFIWFCRPLLASTEPMKWASNAEQFCAIWSLVDLHSPTEEKCEFQLTLGTGRIMLTVYNLMMTITYVMRGITKSLSITMQNTIIYIGLFGCNEVFSYESEIMNLFQLTEEGVRKDIQRMTIPYTKEYQRAVGKDFYAHTWRMLFDKNFERNKPEMITMQAAMIKTMDRMVEDQNIGGKGRQSLTTGGIIKAQERAEKDQLDRKVKSFTEENYLNCVGKVPKYQEHFTAQIASSEAYKELHERIKFLEKENRELRKEAASKKRSADEPEYMLEDEKELDFEDTGLPGSKKTRQEKPKNP</sequence>
<name>E4XHY5_OIKDI</name>
<keyword evidence="3" id="KW-1185">Reference proteome</keyword>
<organism evidence="2">
    <name type="scientific">Oikopleura dioica</name>
    <name type="common">Tunicate</name>
    <dbReference type="NCBI Taxonomy" id="34765"/>
    <lineage>
        <taxon>Eukaryota</taxon>
        <taxon>Metazoa</taxon>
        <taxon>Chordata</taxon>
        <taxon>Tunicata</taxon>
        <taxon>Appendicularia</taxon>
        <taxon>Copelata</taxon>
        <taxon>Oikopleuridae</taxon>
        <taxon>Oikopleura</taxon>
    </lineage>
</organism>
<feature type="region of interest" description="Disordered" evidence="1">
    <location>
        <begin position="93"/>
        <end position="120"/>
    </location>
</feature>
<feature type="region of interest" description="Disordered" evidence="1">
    <location>
        <begin position="649"/>
        <end position="698"/>
    </location>
</feature>
<evidence type="ECO:0000313" key="2">
    <source>
        <dbReference type="EMBL" id="CBY10201.1"/>
    </source>
</evidence>
<protein>
    <submittedName>
        <fullName evidence="2">Uncharacterized protein</fullName>
    </submittedName>
</protein>
<feature type="compositionally biased region" description="Basic residues" evidence="1">
    <location>
        <begin position="98"/>
        <end position="110"/>
    </location>
</feature>